<keyword evidence="1" id="KW-0802">TPR repeat</keyword>
<dbReference type="Proteomes" id="UP000278475">
    <property type="component" value="Unassembled WGS sequence"/>
</dbReference>
<dbReference type="InterPro" id="IPR029044">
    <property type="entry name" value="Nucleotide-diphossugar_trans"/>
</dbReference>
<feature type="domain" description="Glycosyltransferase 2-like" evidence="2">
    <location>
        <begin position="14"/>
        <end position="178"/>
    </location>
</feature>
<dbReference type="Gene3D" id="3.90.550.10">
    <property type="entry name" value="Spore Coat Polysaccharide Biosynthesis Protein SpsA, Chain A"/>
    <property type="match status" value="1"/>
</dbReference>
<evidence type="ECO:0000313" key="4">
    <source>
        <dbReference type="Proteomes" id="UP000278475"/>
    </source>
</evidence>
<evidence type="ECO:0000256" key="1">
    <source>
        <dbReference type="PROSITE-ProRule" id="PRU00339"/>
    </source>
</evidence>
<sequence>MKQFRCMNTQELVSVILPTYNRAHILSRAIESVLRQSYQNIELIIIDDCSNDNTNEIVNSYLNKDKRLFYIRNERNAGAAYSRNVGIEYSRGIFLMFLDSDCEYLPEKIEKAIALMYALEPSPDVIYSNMWREQKDAETVLSSNIKDKLLTPEDIFNCKYHFLNPTAWFCRSGIIKKLGGFDKNIYSYDDIDLLIRVILSGGRIYFFNRPLSIKHSAAGISDISFRTVVSKENFLRKHFSEIKKYKRFISKLYYNLGKDLFRLGDFKKGKKYFWRAFISNPIKIEYLFKCICLSLKNQDRANKIE</sequence>
<dbReference type="InterPro" id="IPR019734">
    <property type="entry name" value="TPR_rpt"/>
</dbReference>
<dbReference type="PANTHER" id="PTHR22916:SF3">
    <property type="entry name" value="UDP-GLCNAC:BETAGAL BETA-1,3-N-ACETYLGLUCOSAMINYLTRANSFERASE-LIKE PROTEIN 1"/>
    <property type="match status" value="1"/>
</dbReference>
<name>A0A497EJB6_9CREN</name>
<protein>
    <recommendedName>
        <fullName evidence="2">Glycosyltransferase 2-like domain-containing protein</fullName>
    </recommendedName>
</protein>
<dbReference type="SUPFAM" id="SSF53448">
    <property type="entry name" value="Nucleotide-diphospho-sugar transferases"/>
    <property type="match status" value="1"/>
</dbReference>
<organism evidence="3 4">
    <name type="scientific">Thermoproteota archaeon</name>
    <dbReference type="NCBI Taxonomy" id="2056631"/>
    <lineage>
        <taxon>Archaea</taxon>
        <taxon>Thermoproteota</taxon>
    </lineage>
</organism>
<dbReference type="PROSITE" id="PS50005">
    <property type="entry name" value="TPR"/>
    <property type="match status" value="1"/>
</dbReference>
<reference evidence="3 4" key="1">
    <citation type="submission" date="2018-06" db="EMBL/GenBank/DDBJ databases">
        <title>Extensive metabolic versatility and redundancy in microbially diverse, dynamic hydrothermal sediments.</title>
        <authorList>
            <person name="Dombrowski N."/>
            <person name="Teske A."/>
            <person name="Baker B.J."/>
        </authorList>
    </citation>
    <scope>NUCLEOTIDE SEQUENCE [LARGE SCALE GENOMIC DNA]</scope>
    <source>
        <strain evidence="3">B66_G16</strain>
    </source>
</reference>
<evidence type="ECO:0000313" key="3">
    <source>
        <dbReference type="EMBL" id="RLE45797.1"/>
    </source>
</evidence>
<dbReference type="CDD" id="cd00761">
    <property type="entry name" value="Glyco_tranf_GTA_type"/>
    <property type="match status" value="1"/>
</dbReference>
<gene>
    <name evidence="3" type="ORF">DRJ31_10785</name>
</gene>
<proteinExistence type="predicted"/>
<evidence type="ECO:0000259" key="2">
    <source>
        <dbReference type="Pfam" id="PF00535"/>
    </source>
</evidence>
<comment type="caution">
    <text evidence="3">The sequence shown here is derived from an EMBL/GenBank/DDBJ whole genome shotgun (WGS) entry which is preliminary data.</text>
</comment>
<accession>A0A497EJB6</accession>
<feature type="repeat" description="TPR" evidence="1">
    <location>
        <begin position="250"/>
        <end position="283"/>
    </location>
</feature>
<dbReference type="InterPro" id="IPR001173">
    <property type="entry name" value="Glyco_trans_2-like"/>
</dbReference>
<dbReference type="AlphaFoldDB" id="A0A497EJB6"/>
<dbReference type="GO" id="GO:0016758">
    <property type="term" value="F:hexosyltransferase activity"/>
    <property type="evidence" value="ECO:0007669"/>
    <property type="project" value="UniProtKB-ARBA"/>
</dbReference>
<dbReference type="EMBL" id="QMQV01000228">
    <property type="protein sequence ID" value="RLE45797.1"/>
    <property type="molecule type" value="Genomic_DNA"/>
</dbReference>
<dbReference type="Pfam" id="PF00535">
    <property type="entry name" value="Glycos_transf_2"/>
    <property type="match status" value="1"/>
</dbReference>
<dbReference type="PANTHER" id="PTHR22916">
    <property type="entry name" value="GLYCOSYLTRANSFERASE"/>
    <property type="match status" value="1"/>
</dbReference>